<comment type="subcellular location">
    <subcellularLocation>
        <location evidence="1">Membrane</location>
        <topology evidence="1">Multi-pass membrane protein</topology>
    </subcellularLocation>
</comment>
<evidence type="ECO:0000313" key="12">
    <source>
        <dbReference type="EMBL" id="GFK94277.1"/>
    </source>
</evidence>
<evidence type="ECO:0000313" key="13">
    <source>
        <dbReference type="Proteomes" id="UP000494245"/>
    </source>
</evidence>
<keyword evidence="3" id="KW-0677">Repeat</keyword>
<keyword evidence="6 8" id="KW-0472">Membrane</keyword>
<dbReference type="CDD" id="cd04590">
    <property type="entry name" value="CBS_pair_CorC_HlyC_assoc"/>
    <property type="match status" value="1"/>
</dbReference>
<reference evidence="12 13" key="2">
    <citation type="submission" date="2020-05" db="EMBL/GenBank/DDBJ databases">
        <title>Draft genome sequence of Desulfovibrio sp. strainFSS-1.</title>
        <authorList>
            <person name="Shimoshige H."/>
            <person name="Kobayashi H."/>
            <person name="Maekawa T."/>
        </authorList>
    </citation>
    <scope>NUCLEOTIDE SEQUENCE [LARGE SCALE GENOMIC DNA]</scope>
    <source>
        <strain evidence="12 13">SIID29052-01</strain>
    </source>
</reference>
<dbReference type="RefSeq" id="WP_173084202.1">
    <property type="nucleotide sequence ID" value="NZ_BLTE01000009.1"/>
</dbReference>
<organism evidence="12 13">
    <name type="scientific">Fundidesulfovibrio magnetotacticus</name>
    <dbReference type="NCBI Taxonomy" id="2730080"/>
    <lineage>
        <taxon>Bacteria</taxon>
        <taxon>Pseudomonadati</taxon>
        <taxon>Thermodesulfobacteriota</taxon>
        <taxon>Desulfovibrionia</taxon>
        <taxon>Desulfovibrionales</taxon>
        <taxon>Desulfovibrionaceae</taxon>
        <taxon>Fundidesulfovibrio</taxon>
    </lineage>
</organism>
<dbReference type="GO" id="GO:0005886">
    <property type="term" value="C:plasma membrane"/>
    <property type="evidence" value="ECO:0007669"/>
    <property type="project" value="TreeGrafter"/>
</dbReference>
<evidence type="ECO:0000259" key="10">
    <source>
        <dbReference type="PROSITE" id="PS51371"/>
    </source>
</evidence>
<dbReference type="EMBL" id="BLTE01000009">
    <property type="protein sequence ID" value="GFK94277.1"/>
    <property type="molecule type" value="Genomic_DNA"/>
</dbReference>
<reference evidence="12 13" key="1">
    <citation type="submission" date="2020-04" db="EMBL/GenBank/DDBJ databases">
        <authorList>
            <consortium name="Desulfovibrio sp. FSS-1 genome sequencing consortium"/>
            <person name="Shimoshige H."/>
            <person name="Kobayashi H."/>
            <person name="Maekawa T."/>
        </authorList>
    </citation>
    <scope>NUCLEOTIDE SEQUENCE [LARGE SCALE GENOMIC DNA]</scope>
    <source>
        <strain evidence="12 13">SIID29052-01</strain>
    </source>
</reference>
<dbReference type="Pfam" id="PF00571">
    <property type="entry name" value="CBS"/>
    <property type="match status" value="2"/>
</dbReference>
<sequence length="348" mass="38454">MFELVLAIAVALVLSCFCSLSEAVLYSLRWSWIERMRAEGKRSGELLYQMRMSIDKPITAILTVNTMACAAGATVSGALAVGVLGEENLVWFTAAFSVMILVFGEILPKTVGVVYARPLGAVLAQPLRLMVAALTPVVWASGFLTRLVTGRAKGPDASEDDIRAMVRLTSKAGKINALEERSITNILALDTRTVRDAMTPRTVIFSLPSDMTVSEAREENPLWSHSRVPVYEEDDPENIVGVVLRRQVFEALASDQHDIRLASIMQPVQFVLDTMSLDKVLLNFIDGRTHLFVVLDEYGGVSGVITLEDVLEEILGKEIVDETDEVADMRDLARTRREKLLRDRAGMR</sequence>
<evidence type="ECO:0000256" key="1">
    <source>
        <dbReference type="ARBA" id="ARBA00004141"/>
    </source>
</evidence>
<evidence type="ECO:0000256" key="2">
    <source>
        <dbReference type="ARBA" id="ARBA00022692"/>
    </source>
</evidence>
<proteinExistence type="predicted"/>
<dbReference type="InterPro" id="IPR000644">
    <property type="entry name" value="CBS_dom"/>
</dbReference>
<dbReference type="PROSITE" id="PS51846">
    <property type="entry name" value="CNNM"/>
    <property type="match status" value="1"/>
</dbReference>
<feature type="domain" description="CNNM transmembrane" evidence="11">
    <location>
        <begin position="1"/>
        <end position="179"/>
    </location>
</feature>
<dbReference type="Gene3D" id="3.10.580.10">
    <property type="entry name" value="CBS-domain"/>
    <property type="match status" value="1"/>
</dbReference>
<comment type="caution">
    <text evidence="12">The sequence shown here is derived from an EMBL/GenBank/DDBJ whole genome shotgun (WGS) entry which is preliminary data.</text>
</comment>
<evidence type="ECO:0000256" key="6">
    <source>
        <dbReference type="ARBA" id="ARBA00023136"/>
    </source>
</evidence>
<gene>
    <name evidence="12" type="primary">corC_2</name>
    <name evidence="12" type="ORF">NNJEOMEG_02119</name>
</gene>
<dbReference type="SUPFAM" id="SSF54631">
    <property type="entry name" value="CBS-domain pair"/>
    <property type="match status" value="1"/>
</dbReference>
<protein>
    <submittedName>
        <fullName evidence="12">Magnesium and cobalt efflux protein CorC</fullName>
    </submittedName>
</protein>
<keyword evidence="2 8" id="KW-0812">Transmembrane</keyword>
<dbReference type="InterPro" id="IPR002550">
    <property type="entry name" value="CNNM"/>
</dbReference>
<evidence type="ECO:0000256" key="3">
    <source>
        <dbReference type="ARBA" id="ARBA00022737"/>
    </source>
</evidence>
<dbReference type="InterPro" id="IPR046342">
    <property type="entry name" value="CBS_dom_sf"/>
</dbReference>
<dbReference type="PANTHER" id="PTHR22777:SF4">
    <property type="entry name" value="UPF0053 PROTEIN SLL1254"/>
    <property type="match status" value="1"/>
</dbReference>
<evidence type="ECO:0000256" key="5">
    <source>
        <dbReference type="ARBA" id="ARBA00023122"/>
    </source>
</evidence>
<feature type="transmembrane region" description="Helical" evidence="9">
    <location>
        <begin position="58"/>
        <end position="82"/>
    </location>
</feature>
<dbReference type="PANTHER" id="PTHR22777">
    <property type="entry name" value="HEMOLYSIN-RELATED"/>
    <property type="match status" value="1"/>
</dbReference>
<keyword evidence="13" id="KW-1185">Reference proteome</keyword>
<dbReference type="Proteomes" id="UP000494245">
    <property type="component" value="Unassembled WGS sequence"/>
</dbReference>
<evidence type="ECO:0000256" key="8">
    <source>
        <dbReference type="PROSITE-ProRule" id="PRU01193"/>
    </source>
</evidence>
<evidence type="ECO:0000256" key="4">
    <source>
        <dbReference type="ARBA" id="ARBA00022989"/>
    </source>
</evidence>
<evidence type="ECO:0000256" key="9">
    <source>
        <dbReference type="SAM" id="Phobius"/>
    </source>
</evidence>
<evidence type="ECO:0000256" key="7">
    <source>
        <dbReference type="PROSITE-ProRule" id="PRU00703"/>
    </source>
</evidence>
<dbReference type="PROSITE" id="PS51371">
    <property type="entry name" value="CBS"/>
    <property type="match status" value="2"/>
</dbReference>
<keyword evidence="4 8" id="KW-1133">Transmembrane helix</keyword>
<evidence type="ECO:0000259" key="11">
    <source>
        <dbReference type="PROSITE" id="PS51846"/>
    </source>
</evidence>
<feature type="transmembrane region" description="Helical" evidence="9">
    <location>
        <begin position="127"/>
        <end position="148"/>
    </location>
</feature>
<dbReference type="AlphaFoldDB" id="A0A6V8LXA2"/>
<dbReference type="Pfam" id="PF01595">
    <property type="entry name" value="CNNM"/>
    <property type="match status" value="1"/>
</dbReference>
<accession>A0A6V8LXA2</accession>
<feature type="transmembrane region" description="Helical" evidence="9">
    <location>
        <begin position="89"/>
        <end position="107"/>
    </location>
</feature>
<feature type="domain" description="CBS" evidence="10">
    <location>
        <begin position="264"/>
        <end position="322"/>
    </location>
</feature>
<feature type="domain" description="CBS" evidence="10">
    <location>
        <begin position="198"/>
        <end position="259"/>
    </location>
</feature>
<name>A0A6V8LXA2_9BACT</name>
<keyword evidence="5 7" id="KW-0129">CBS domain</keyword>
<dbReference type="InterPro" id="IPR044751">
    <property type="entry name" value="Ion_transp-like_CBS"/>
</dbReference>